<dbReference type="Gramene" id="TKW19366">
    <property type="protein sequence ID" value="TKW19366"/>
    <property type="gene ID" value="SEVIR_4G015701v2"/>
</dbReference>
<gene>
    <name evidence="1" type="ORF">SEVIR_4G015701v2</name>
</gene>
<proteinExistence type="predicted"/>
<reference evidence="1" key="1">
    <citation type="submission" date="2019-03" db="EMBL/GenBank/DDBJ databases">
        <title>WGS assembly of Setaria viridis.</title>
        <authorList>
            <person name="Huang P."/>
            <person name="Jenkins J."/>
            <person name="Grimwood J."/>
            <person name="Barry K."/>
            <person name="Healey A."/>
            <person name="Mamidi S."/>
            <person name="Sreedasyam A."/>
            <person name="Shu S."/>
            <person name="Feldman M."/>
            <person name="Wu J."/>
            <person name="Yu Y."/>
            <person name="Chen C."/>
            <person name="Johnson J."/>
            <person name="Rokhsar D."/>
            <person name="Baxter I."/>
            <person name="Schmutz J."/>
            <person name="Brutnell T."/>
            <person name="Kellogg E."/>
        </authorList>
    </citation>
    <scope>NUCLEOTIDE SEQUENCE [LARGE SCALE GENOMIC DNA]</scope>
</reference>
<name>A0A4V6D7R7_SETVI</name>
<dbReference type="EMBL" id="CM016555">
    <property type="protein sequence ID" value="TKW19366.1"/>
    <property type="molecule type" value="Genomic_DNA"/>
</dbReference>
<organism evidence="1 2">
    <name type="scientific">Setaria viridis</name>
    <name type="common">Green bristlegrass</name>
    <name type="synonym">Setaria italica subsp. viridis</name>
    <dbReference type="NCBI Taxonomy" id="4556"/>
    <lineage>
        <taxon>Eukaryota</taxon>
        <taxon>Viridiplantae</taxon>
        <taxon>Streptophyta</taxon>
        <taxon>Embryophyta</taxon>
        <taxon>Tracheophyta</taxon>
        <taxon>Spermatophyta</taxon>
        <taxon>Magnoliopsida</taxon>
        <taxon>Liliopsida</taxon>
        <taxon>Poales</taxon>
        <taxon>Poaceae</taxon>
        <taxon>PACMAD clade</taxon>
        <taxon>Panicoideae</taxon>
        <taxon>Panicodae</taxon>
        <taxon>Paniceae</taxon>
        <taxon>Cenchrinae</taxon>
        <taxon>Setaria</taxon>
    </lineage>
</organism>
<dbReference type="AlphaFoldDB" id="A0A4V6D7R7"/>
<sequence>MCRCMRVARPSSFLSSYFSLTPCISLIKDSSSLLARPRSARKNGRVAFSRGRGCFAKKYPPVSK</sequence>
<protein>
    <submittedName>
        <fullName evidence="1">Uncharacterized protein</fullName>
    </submittedName>
</protein>
<accession>A0A4V6D7R7</accession>
<evidence type="ECO:0000313" key="1">
    <source>
        <dbReference type="EMBL" id="TKW19366.1"/>
    </source>
</evidence>
<dbReference type="Proteomes" id="UP000298652">
    <property type="component" value="Chromosome 4"/>
</dbReference>
<evidence type="ECO:0000313" key="2">
    <source>
        <dbReference type="Proteomes" id="UP000298652"/>
    </source>
</evidence>
<keyword evidence="2" id="KW-1185">Reference proteome</keyword>